<dbReference type="EC" id="1.3.1.54" evidence="4"/>
<sequence>MNPVDITFTRTSSMKERILILGGTTEAYVLAEALAAHDDLRVTNSLAGRTTDPRLPAGETRIGGFGGPEGLIDYLHEQRIRAVFDVTHPFAASMGWNAYQACHAARVPLLRLERPAWTPEEGDRWDQVEGWDEAVNTLIQGGPQRVLLAVGRQELVPFAGLDDIWFLIRAVTPPDPMPEFPLAELLLSRGPFDLDNERKLLDEHRIDTIVCKNSGGLATSAKLIAARERGIRVIMRQRPRRPETPLATSVEGALNWLEMRKTQWRCEREPARAAG</sequence>
<dbReference type="STRING" id="765913.ThidrDRAFT_1337"/>
<evidence type="ECO:0000313" key="4">
    <source>
        <dbReference type="EMBL" id="EGV32487.1"/>
    </source>
</evidence>
<dbReference type="eggNOG" id="COG2099">
    <property type="taxonomic scope" value="Bacteria"/>
</dbReference>
<dbReference type="AlphaFoldDB" id="G2DYX8"/>
<keyword evidence="2" id="KW-0169">Cobalamin biosynthesis</keyword>
<dbReference type="GO" id="GO:0016994">
    <property type="term" value="F:precorrin-6A reductase activity"/>
    <property type="evidence" value="ECO:0007669"/>
    <property type="project" value="UniProtKB-EC"/>
</dbReference>
<comment type="caution">
    <text evidence="4">The sequence shown here is derived from an EMBL/GenBank/DDBJ whole genome shotgun (WGS) entry which is preliminary data.</text>
</comment>
<proteinExistence type="predicted"/>
<gene>
    <name evidence="4" type="ORF">ThidrDRAFT_1337</name>
</gene>
<dbReference type="EMBL" id="AFWT01000007">
    <property type="protein sequence ID" value="EGV32487.1"/>
    <property type="molecule type" value="Genomic_DNA"/>
</dbReference>
<reference evidence="4 5" key="1">
    <citation type="submission" date="2011-06" db="EMBL/GenBank/DDBJ databases">
        <title>The draft genome of Thiorhodococcus drewsii AZ1.</title>
        <authorList>
            <consortium name="US DOE Joint Genome Institute (JGI-PGF)"/>
            <person name="Lucas S."/>
            <person name="Han J."/>
            <person name="Lapidus A."/>
            <person name="Cheng J.-F."/>
            <person name="Goodwin L."/>
            <person name="Pitluck S."/>
            <person name="Peters L."/>
            <person name="Land M.L."/>
            <person name="Hauser L."/>
            <person name="Vogl K."/>
            <person name="Liu Z."/>
            <person name="Imhoff J."/>
            <person name="Thiel V."/>
            <person name="Frigaard N.-U."/>
            <person name="Bryant D.A."/>
            <person name="Woyke T.J."/>
        </authorList>
    </citation>
    <scope>NUCLEOTIDE SEQUENCE [LARGE SCALE GENOMIC DNA]</scope>
    <source>
        <strain evidence="4 5">AZ1</strain>
    </source>
</reference>
<name>G2DYX8_9GAMM</name>
<protein>
    <submittedName>
        <fullName evidence="4">Precorrin-6x reductase</fullName>
        <ecNumber evidence="4">1.3.1.54</ecNumber>
    </submittedName>
</protein>
<comment type="pathway">
    <text evidence="1">Cofactor biosynthesis; adenosylcobalamin biosynthesis.</text>
</comment>
<dbReference type="GO" id="GO:0009236">
    <property type="term" value="P:cobalamin biosynthetic process"/>
    <property type="evidence" value="ECO:0007669"/>
    <property type="project" value="UniProtKB-UniPathway"/>
</dbReference>
<keyword evidence="5" id="KW-1185">Reference proteome</keyword>
<dbReference type="Pfam" id="PF02571">
    <property type="entry name" value="CbiJ"/>
    <property type="match status" value="1"/>
</dbReference>
<dbReference type="PATRIC" id="fig|765913.3.peg.1365"/>
<evidence type="ECO:0000256" key="1">
    <source>
        <dbReference type="ARBA" id="ARBA00004953"/>
    </source>
</evidence>
<organism evidence="4 5">
    <name type="scientific">Thiorhodococcus drewsii AZ1</name>
    <dbReference type="NCBI Taxonomy" id="765913"/>
    <lineage>
        <taxon>Bacteria</taxon>
        <taxon>Pseudomonadati</taxon>
        <taxon>Pseudomonadota</taxon>
        <taxon>Gammaproteobacteria</taxon>
        <taxon>Chromatiales</taxon>
        <taxon>Chromatiaceae</taxon>
        <taxon>Thiorhodococcus</taxon>
    </lineage>
</organism>
<dbReference type="Proteomes" id="UP000004200">
    <property type="component" value="Unassembled WGS sequence"/>
</dbReference>
<evidence type="ECO:0000256" key="2">
    <source>
        <dbReference type="ARBA" id="ARBA00022573"/>
    </source>
</evidence>
<evidence type="ECO:0000313" key="5">
    <source>
        <dbReference type="Proteomes" id="UP000004200"/>
    </source>
</evidence>
<evidence type="ECO:0000256" key="3">
    <source>
        <dbReference type="ARBA" id="ARBA00023002"/>
    </source>
</evidence>
<dbReference type="PROSITE" id="PS51014">
    <property type="entry name" value="COBK_CBIJ"/>
    <property type="match status" value="1"/>
</dbReference>
<dbReference type="InterPro" id="IPR003723">
    <property type="entry name" value="Precorrin-6x_reduct"/>
</dbReference>
<dbReference type="NCBIfam" id="NF005968">
    <property type="entry name" value="PRK08057.1-2"/>
    <property type="match status" value="1"/>
</dbReference>
<dbReference type="PANTHER" id="PTHR36925">
    <property type="entry name" value="COBALT-PRECORRIN-6A REDUCTASE"/>
    <property type="match status" value="1"/>
</dbReference>
<dbReference type="PANTHER" id="PTHR36925:SF1">
    <property type="entry name" value="COBALT-PRECORRIN-6A REDUCTASE"/>
    <property type="match status" value="1"/>
</dbReference>
<accession>G2DYX8</accession>
<dbReference type="UniPathway" id="UPA00148"/>
<keyword evidence="3 4" id="KW-0560">Oxidoreductase</keyword>